<evidence type="ECO:0000256" key="4">
    <source>
        <dbReference type="ARBA" id="ARBA00022989"/>
    </source>
</evidence>
<name>A0A395JVJ8_9GAMM</name>
<dbReference type="PANTHER" id="PTHR21716">
    <property type="entry name" value="TRANSMEMBRANE PROTEIN"/>
    <property type="match status" value="1"/>
</dbReference>
<keyword evidence="5 6" id="KW-0472">Membrane</keyword>
<proteinExistence type="inferred from homology"/>
<gene>
    <name evidence="7" type="ORF">DFR28_101985</name>
</gene>
<evidence type="ECO:0000256" key="2">
    <source>
        <dbReference type="ARBA" id="ARBA00009773"/>
    </source>
</evidence>
<feature type="transmembrane region" description="Helical" evidence="6">
    <location>
        <begin position="225"/>
        <end position="247"/>
    </location>
</feature>
<reference evidence="7 8" key="1">
    <citation type="submission" date="2018-06" db="EMBL/GenBank/DDBJ databases">
        <title>Genomic Encyclopedia of Type Strains, Phase IV (KMG-IV): sequencing the most valuable type-strain genomes for metagenomic binning, comparative biology and taxonomic classification.</title>
        <authorList>
            <person name="Goeker M."/>
        </authorList>
    </citation>
    <scope>NUCLEOTIDE SEQUENCE [LARGE SCALE GENOMIC DNA]</scope>
    <source>
        <strain evidence="7 8">DSM 24032</strain>
    </source>
</reference>
<evidence type="ECO:0000256" key="1">
    <source>
        <dbReference type="ARBA" id="ARBA00004141"/>
    </source>
</evidence>
<feature type="transmembrane region" description="Helical" evidence="6">
    <location>
        <begin position="31"/>
        <end position="51"/>
    </location>
</feature>
<evidence type="ECO:0000313" key="8">
    <source>
        <dbReference type="Proteomes" id="UP000253083"/>
    </source>
</evidence>
<dbReference type="InParanoid" id="A0A395JVJ8"/>
<evidence type="ECO:0000256" key="3">
    <source>
        <dbReference type="ARBA" id="ARBA00022692"/>
    </source>
</evidence>
<comment type="similarity">
    <text evidence="2">Belongs to the autoinducer-2 exporter (AI-2E) (TC 2.A.86) family.</text>
</comment>
<feature type="transmembrane region" description="Helical" evidence="6">
    <location>
        <begin position="259"/>
        <end position="280"/>
    </location>
</feature>
<dbReference type="Pfam" id="PF01594">
    <property type="entry name" value="AI-2E_transport"/>
    <property type="match status" value="1"/>
</dbReference>
<accession>A0A395JVJ8</accession>
<feature type="transmembrane region" description="Helical" evidence="6">
    <location>
        <begin position="7"/>
        <end position="25"/>
    </location>
</feature>
<comment type="caution">
    <text evidence="7">The sequence shown here is derived from an EMBL/GenBank/DDBJ whole genome shotgun (WGS) entry which is preliminary data.</text>
</comment>
<sequence length="361" mass="39917">MTIDTRAISISLVILATISVFYVLVVGQAFLVPLAVALMVWYVINALSRTFARAIPIFDKPNWLTMLLALISIGMFFGFAIDMVSDNISAVREAAPQYKVNFDRMMADLAANSRFDLLSNVKQMVTNIEIAPLISALASTFTSMIGNVSLVLFYVMFMLLEQGTFQNKIRAIFPDQNRRGSIMSILSHAQEDIQTYLWIKTVTSSLTGIISYGVLLWVGVDFAGFWAFTIFMLNFIPTIGSIIATLFPAILAMIQFDTFAQFFIVLAAVGAIQVVVGNFLEPRLMGNSLNVSPFVVMMSLTLWGSIWGIAGMFLSVPITVMMLIVFAHFKKTRYIAILLSGDGSLKFAETDSSTSNELSRD</sequence>
<dbReference type="RefSeq" id="WP_113953152.1">
    <property type="nucleotide sequence ID" value="NZ_QNRT01000001.1"/>
</dbReference>
<feature type="transmembrane region" description="Helical" evidence="6">
    <location>
        <begin position="300"/>
        <end position="326"/>
    </location>
</feature>
<keyword evidence="4 6" id="KW-1133">Transmembrane helix</keyword>
<keyword evidence="3 6" id="KW-0812">Transmembrane</keyword>
<feature type="transmembrane region" description="Helical" evidence="6">
    <location>
        <begin position="197"/>
        <end position="219"/>
    </location>
</feature>
<keyword evidence="8" id="KW-1185">Reference proteome</keyword>
<protein>
    <submittedName>
        <fullName evidence="7">Putative PurR-regulated permease PerM</fullName>
    </submittedName>
</protein>
<evidence type="ECO:0000256" key="5">
    <source>
        <dbReference type="ARBA" id="ARBA00023136"/>
    </source>
</evidence>
<feature type="transmembrane region" description="Helical" evidence="6">
    <location>
        <begin position="63"/>
        <end position="81"/>
    </location>
</feature>
<evidence type="ECO:0000256" key="6">
    <source>
        <dbReference type="SAM" id="Phobius"/>
    </source>
</evidence>
<dbReference type="OrthoDB" id="9799225at2"/>
<dbReference type="EMBL" id="QNRT01000001">
    <property type="protein sequence ID" value="RBP53598.1"/>
    <property type="molecule type" value="Genomic_DNA"/>
</dbReference>
<comment type="subcellular location">
    <subcellularLocation>
        <location evidence="1">Membrane</location>
        <topology evidence="1">Multi-pass membrane protein</topology>
    </subcellularLocation>
</comment>
<evidence type="ECO:0000313" key="7">
    <source>
        <dbReference type="EMBL" id="RBP53598.1"/>
    </source>
</evidence>
<feature type="transmembrane region" description="Helical" evidence="6">
    <location>
        <begin position="133"/>
        <end position="160"/>
    </location>
</feature>
<dbReference type="AlphaFoldDB" id="A0A395JVJ8"/>
<dbReference type="FunCoup" id="A0A395JVJ8">
    <property type="interactions" value="326"/>
</dbReference>
<dbReference type="PANTHER" id="PTHR21716:SF64">
    <property type="entry name" value="AI-2 TRANSPORT PROTEIN TQSA"/>
    <property type="match status" value="1"/>
</dbReference>
<dbReference type="Proteomes" id="UP000253083">
    <property type="component" value="Unassembled WGS sequence"/>
</dbReference>
<organism evidence="7 8">
    <name type="scientific">Arenicella xantha</name>
    <dbReference type="NCBI Taxonomy" id="644221"/>
    <lineage>
        <taxon>Bacteria</taxon>
        <taxon>Pseudomonadati</taxon>
        <taxon>Pseudomonadota</taxon>
        <taxon>Gammaproteobacteria</taxon>
        <taxon>Arenicellales</taxon>
        <taxon>Arenicellaceae</taxon>
        <taxon>Arenicella</taxon>
    </lineage>
</organism>
<dbReference type="GO" id="GO:0016020">
    <property type="term" value="C:membrane"/>
    <property type="evidence" value="ECO:0007669"/>
    <property type="project" value="UniProtKB-SubCell"/>
</dbReference>
<dbReference type="GO" id="GO:0055085">
    <property type="term" value="P:transmembrane transport"/>
    <property type="evidence" value="ECO:0007669"/>
    <property type="project" value="TreeGrafter"/>
</dbReference>
<dbReference type="InterPro" id="IPR002549">
    <property type="entry name" value="AI-2E-like"/>
</dbReference>